<reference evidence="2 3" key="1">
    <citation type="submission" date="2016-03" db="EMBL/GenBank/DDBJ databases">
        <title>EvidentialGene: Evidence-directed Construction of Genes on Genomes.</title>
        <authorList>
            <person name="Gilbert D.G."/>
            <person name="Choi J.-H."/>
            <person name="Mockaitis K."/>
            <person name="Colbourne J."/>
            <person name="Pfrender M."/>
        </authorList>
    </citation>
    <scope>NUCLEOTIDE SEQUENCE [LARGE SCALE GENOMIC DNA]</scope>
    <source>
        <strain evidence="2 3">Xinb3</strain>
        <tissue evidence="2">Complete organism</tissue>
    </source>
</reference>
<dbReference type="PANTHER" id="PTHR16294:SF6">
    <property type="entry name" value="DYNAMIN N-TERMINAL DOMAIN-CONTAINING PROTEIN"/>
    <property type="match status" value="1"/>
</dbReference>
<dbReference type="STRING" id="35525.A0A0N8D1W0"/>
<dbReference type="PANTHER" id="PTHR16294">
    <property type="entry name" value="DYSTROBREVIN BINDING PROTEIN 1 DYSBINDIN"/>
    <property type="match status" value="1"/>
</dbReference>
<comment type="caution">
    <text evidence="2">The sequence shown here is derived from an EMBL/GenBank/DDBJ whole genome shotgun (WGS) entry which is preliminary data.</text>
</comment>
<dbReference type="EMBL" id="LRGB01000568">
    <property type="protein sequence ID" value="KZS18022.1"/>
    <property type="molecule type" value="Genomic_DNA"/>
</dbReference>
<name>A0A0N8D1W0_9CRUS</name>
<gene>
    <name evidence="2" type="ORF">APZ42_016003</name>
</gene>
<evidence type="ECO:0000256" key="1">
    <source>
        <dbReference type="ARBA" id="ARBA00008686"/>
    </source>
</evidence>
<evidence type="ECO:0000313" key="2">
    <source>
        <dbReference type="EMBL" id="KZS18022.1"/>
    </source>
</evidence>
<dbReference type="InterPro" id="IPR007531">
    <property type="entry name" value="Dysbindin"/>
</dbReference>
<evidence type="ECO:0000313" key="3">
    <source>
        <dbReference type="Proteomes" id="UP000076858"/>
    </source>
</evidence>
<protein>
    <submittedName>
        <fullName evidence="2">Dysbindin-A</fullName>
    </submittedName>
</protein>
<comment type="similarity">
    <text evidence="1">Belongs to the dysbindin family.</text>
</comment>
<dbReference type="Proteomes" id="UP000076858">
    <property type="component" value="Unassembled WGS sequence"/>
</dbReference>
<organism evidence="2 3">
    <name type="scientific">Daphnia magna</name>
    <dbReference type="NCBI Taxonomy" id="35525"/>
    <lineage>
        <taxon>Eukaryota</taxon>
        <taxon>Metazoa</taxon>
        <taxon>Ecdysozoa</taxon>
        <taxon>Arthropoda</taxon>
        <taxon>Crustacea</taxon>
        <taxon>Branchiopoda</taxon>
        <taxon>Diplostraca</taxon>
        <taxon>Cladocera</taxon>
        <taxon>Anomopoda</taxon>
        <taxon>Daphniidae</taxon>
        <taxon>Daphnia</taxon>
    </lineage>
</organism>
<accession>A0A0N8D1W0</accession>
<dbReference type="AlphaFoldDB" id="A0A0N8D1W0"/>
<sequence>MVGTGQRTISKKNAADSLSRTTMLPTNLREKLFQVQEELASSLRTLGLAEPNVPLVIPSRHGRHFEGLRLDAGADLLNHYQFQWCRMREASDINYQLAEQADKAITSIESYISWQHQLVSTLTSNLSSVSSMVVQLQKITDSIGVTEATLTKTEEQLALLEDLVKDSQFDSELKDCEKKFIMLQDQKFAELEKLKSNLVAQHLQKVREYESKQIFKAKERQAIFEQAFETEIRQYKESGIIPRLSQVNRQTASLEEIVVEDDPSSLNEFLDE</sequence>
<keyword evidence="3" id="KW-1185">Reference proteome</keyword>
<proteinExistence type="inferred from homology"/>
<dbReference type="GO" id="GO:0005737">
    <property type="term" value="C:cytoplasm"/>
    <property type="evidence" value="ECO:0007669"/>
    <property type="project" value="InterPro"/>
</dbReference>
<dbReference type="OrthoDB" id="2445127at2759"/>